<evidence type="ECO:0000256" key="1">
    <source>
        <dbReference type="SAM" id="MobiDB-lite"/>
    </source>
</evidence>
<feature type="region of interest" description="Disordered" evidence="1">
    <location>
        <begin position="102"/>
        <end position="121"/>
    </location>
</feature>
<evidence type="ECO:0000313" key="2">
    <source>
        <dbReference type="EMBL" id="KAL1630904.1"/>
    </source>
</evidence>
<evidence type="ECO:0000313" key="3">
    <source>
        <dbReference type="Proteomes" id="UP001521116"/>
    </source>
</evidence>
<protein>
    <submittedName>
        <fullName evidence="2">Uncharacterized protein</fullName>
    </submittedName>
</protein>
<proteinExistence type="predicted"/>
<organism evidence="2 3">
    <name type="scientific">Neofusicoccum ribis</name>
    <dbReference type="NCBI Taxonomy" id="45134"/>
    <lineage>
        <taxon>Eukaryota</taxon>
        <taxon>Fungi</taxon>
        <taxon>Dikarya</taxon>
        <taxon>Ascomycota</taxon>
        <taxon>Pezizomycotina</taxon>
        <taxon>Dothideomycetes</taxon>
        <taxon>Dothideomycetes incertae sedis</taxon>
        <taxon>Botryosphaeriales</taxon>
        <taxon>Botryosphaeriaceae</taxon>
        <taxon>Neofusicoccum</taxon>
    </lineage>
</organism>
<accession>A0ABR3SVG7</accession>
<reference evidence="2 3" key="1">
    <citation type="submission" date="2024-02" db="EMBL/GenBank/DDBJ databases">
        <title>De novo assembly and annotation of 12 fungi associated with fruit tree decline syndrome in Ontario, Canada.</title>
        <authorList>
            <person name="Sulman M."/>
            <person name="Ellouze W."/>
            <person name="Ilyukhin E."/>
        </authorList>
    </citation>
    <scope>NUCLEOTIDE SEQUENCE [LARGE SCALE GENOMIC DNA]</scope>
    <source>
        <strain evidence="2 3">M1-105</strain>
    </source>
</reference>
<comment type="caution">
    <text evidence="2">The sequence shown here is derived from an EMBL/GenBank/DDBJ whole genome shotgun (WGS) entry which is preliminary data.</text>
</comment>
<dbReference type="Proteomes" id="UP001521116">
    <property type="component" value="Unassembled WGS sequence"/>
</dbReference>
<gene>
    <name evidence="2" type="ORF">SLS56_004717</name>
</gene>
<keyword evidence="3" id="KW-1185">Reference proteome</keyword>
<dbReference type="EMBL" id="JAJVDC020000044">
    <property type="protein sequence ID" value="KAL1630904.1"/>
    <property type="molecule type" value="Genomic_DNA"/>
</dbReference>
<name>A0ABR3SVG7_9PEZI</name>
<sequence length="121" mass="13461">MDVAELSMPTSEQLEQLRIAQLLIERILAIARSLLGSNRFVDVVTYRVGTSQDPDYIAELIEHTGPRDAVTVILGRGGSRNVALWLLLDRTERELNRTMVERSAQHGAGHINTRRMGNPAA</sequence>